<dbReference type="AlphaFoldDB" id="D1BHH9"/>
<evidence type="ECO:0000259" key="6">
    <source>
        <dbReference type="PROSITE" id="PS50043"/>
    </source>
</evidence>
<dbReference type="InterPro" id="IPR058245">
    <property type="entry name" value="NreC/VraR/RcsB-like_REC"/>
</dbReference>
<evidence type="ECO:0000256" key="2">
    <source>
        <dbReference type="ARBA" id="ARBA00023015"/>
    </source>
</evidence>
<dbReference type="Pfam" id="PF00072">
    <property type="entry name" value="Response_reg"/>
    <property type="match status" value="1"/>
</dbReference>
<dbReference type="PANTHER" id="PTHR43214">
    <property type="entry name" value="TWO-COMPONENT RESPONSE REGULATOR"/>
    <property type="match status" value="1"/>
</dbReference>
<gene>
    <name evidence="8" type="ordered locus">Sked_19740</name>
</gene>
<feature type="modified residue" description="4-aspartylphosphate" evidence="5">
    <location>
        <position position="51"/>
    </location>
</feature>
<dbReference type="GO" id="GO:0003677">
    <property type="term" value="F:DNA binding"/>
    <property type="evidence" value="ECO:0007669"/>
    <property type="project" value="UniProtKB-KW"/>
</dbReference>
<dbReference type="GO" id="GO:0006355">
    <property type="term" value="P:regulation of DNA-templated transcription"/>
    <property type="evidence" value="ECO:0007669"/>
    <property type="project" value="InterPro"/>
</dbReference>
<reference evidence="8 9" key="1">
    <citation type="journal article" date="2009" name="Stand. Genomic Sci.">
        <title>Complete genome sequence of Sanguibacter keddieii type strain (ST-74).</title>
        <authorList>
            <person name="Ivanova N."/>
            <person name="Sikorski J."/>
            <person name="Sims D."/>
            <person name="Brettin T."/>
            <person name="Detter J.C."/>
            <person name="Han C."/>
            <person name="Lapidus A."/>
            <person name="Copeland A."/>
            <person name="Glavina Del Rio T."/>
            <person name="Nolan M."/>
            <person name="Chen F."/>
            <person name="Lucas S."/>
            <person name="Tice H."/>
            <person name="Cheng J.F."/>
            <person name="Bruce D."/>
            <person name="Goodwin L."/>
            <person name="Pitluck S."/>
            <person name="Pati A."/>
            <person name="Mavromatis K."/>
            <person name="Chen A."/>
            <person name="Palaniappan K."/>
            <person name="D'haeseleer P."/>
            <person name="Chain P."/>
            <person name="Bristow J."/>
            <person name="Eisen J.A."/>
            <person name="Markowitz V."/>
            <person name="Hugenholtz P."/>
            <person name="Goker M."/>
            <person name="Pukall R."/>
            <person name="Klenk H.P."/>
            <person name="Kyrpides N.C."/>
        </authorList>
    </citation>
    <scope>NUCLEOTIDE SEQUENCE [LARGE SCALE GENOMIC DNA]</scope>
    <source>
        <strain evidence="9">ATCC 51767 / DSM 10542 / NCFB 3025 / ST-74</strain>
    </source>
</reference>
<dbReference type="InterPro" id="IPR016032">
    <property type="entry name" value="Sig_transdc_resp-reg_C-effctor"/>
</dbReference>
<dbReference type="SUPFAM" id="SSF52172">
    <property type="entry name" value="CheY-like"/>
    <property type="match status" value="1"/>
</dbReference>
<dbReference type="SMART" id="SM00421">
    <property type="entry name" value="HTH_LUXR"/>
    <property type="match status" value="1"/>
</dbReference>
<keyword evidence="4" id="KW-0804">Transcription</keyword>
<evidence type="ECO:0000259" key="7">
    <source>
        <dbReference type="PROSITE" id="PS50110"/>
    </source>
</evidence>
<dbReference type="HOGENOM" id="CLU_000445_90_10_11"/>
<name>D1BHH9_SANKS</name>
<dbReference type="EMBL" id="CP001819">
    <property type="protein sequence ID" value="ACZ21899.1"/>
    <property type="molecule type" value="Genomic_DNA"/>
</dbReference>
<feature type="domain" description="HTH luxR-type" evidence="6">
    <location>
        <begin position="149"/>
        <end position="214"/>
    </location>
</feature>
<protein>
    <submittedName>
        <fullName evidence="8">Response regulator containing a CheY-like receiver domain and an HTH DNA-binding domain</fullName>
    </submittedName>
</protein>
<dbReference type="InterPro" id="IPR011006">
    <property type="entry name" value="CheY-like_superfamily"/>
</dbReference>
<keyword evidence="9" id="KW-1185">Reference proteome</keyword>
<dbReference type="CDD" id="cd06170">
    <property type="entry name" value="LuxR_C_like"/>
    <property type="match status" value="1"/>
</dbReference>
<evidence type="ECO:0000313" key="8">
    <source>
        <dbReference type="EMBL" id="ACZ21899.1"/>
    </source>
</evidence>
<dbReference type="Gene3D" id="3.40.50.2300">
    <property type="match status" value="1"/>
</dbReference>
<accession>D1BHH9</accession>
<dbReference type="InterPro" id="IPR000792">
    <property type="entry name" value="Tscrpt_reg_LuxR_C"/>
</dbReference>
<proteinExistence type="predicted"/>
<keyword evidence="3" id="KW-0238">DNA-binding</keyword>
<dbReference type="GO" id="GO:0000160">
    <property type="term" value="P:phosphorelay signal transduction system"/>
    <property type="evidence" value="ECO:0007669"/>
    <property type="project" value="InterPro"/>
</dbReference>
<dbReference type="KEGG" id="ske:Sked_19740"/>
<dbReference type="Pfam" id="PF00196">
    <property type="entry name" value="GerE"/>
    <property type="match status" value="1"/>
</dbReference>
<evidence type="ECO:0000313" key="9">
    <source>
        <dbReference type="Proteomes" id="UP000000322"/>
    </source>
</evidence>
<dbReference type="eggNOG" id="COG2197">
    <property type="taxonomic scope" value="Bacteria"/>
</dbReference>
<sequence>MVVVDDQAMIRAGVRGILQGAPDLSVVGEAADGDTGVRMCASLRPDVVLMDLRMPVLDGIEAIRRLRSMPDLESLRILVLTTFDDDPDVLAALQAGADGFLSKVAEPAELVDAVRGVAAGDVMLSQTATRAVVQHVARAPRPAEPDPVLAQQVASLTPRERTIVKQAAQGLDNLQISRQLHISPHTVKTHLGHAMAKLDVRDRTQMVVVAFRAGLV</sequence>
<dbReference type="PROSITE" id="PS50110">
    <property type="entry name" value="RESPONSE_REGULATORY"/>
    <property type="match status" value="1"/>
</dbReference>
<keyword evidence="1 5" id="KW-0597">Phosphoprotein</keyword>
<evidence type="ECO:0000256" key="3">
    <source>
        <dbReference type="ARBA" id="ARBA00023125"/>
    </source>
</evidence>
<dbReference type="PRINTS" id="PR00038">
    <property type="entry name" value="HTHLUXR"/>
</dbReference>
<evidence type="ECO:0000256" key="4">
    <source>
        <dbReference type="ARBA" id="ARBA00023163"/>
    </source>
</evidence>
<dbReference type="SUPFAM" id="SSF46894">
    <property type="entry name" value="C-terminal effector domain of the bipartite response regulators"/>
    <property type="match status" value="1"/>
</dbReference>
<evidence type="ECO:0000256" key="5">
    <source>
        <dbReference type="PROSITE-ProRule" id="PRU00169"/>
    </source>
</evidence>
<evidence type="ECO:0000256" key="1">
    <source>
        <dbReference type="ARBA" id="ARBA00022553"/>
    </source>
</evidence>
<dbReference type="InterPro" id="IPR039420">
    <property type="entry name" value="WalR-like"/>
</dbReference>
<feature type="domain" description="Response regulatory" evidence="7">
    <location>
        <begin position="1"/>
        <end position="118"/>
    </location>
</feature>
<dbReference type="PROSITE" id="PS50043">
    <property type="entry name" value="HTH_LUXR_2"/>
    <property type="match status" value="1"/>
</dbReference>
<dbReference type="PANTHER" id="PTHR43214:SF24">
    <property type="entry name" value="TRANSCRIPTIONAL REGULATORY PROTEIN NARL-RELATED"/>
    <property type="match status" value="1"/>
</dbReference>
<dbReference type="SMART" id="SM00448">
    <property type="entry name" value="REC"/>
    <property type="match status" value="1"/>
</dbReference>
<keyword evidence="2" id="KW-0805">Transcription regulation</keyword>
<dbReference type="Proteomes" id="UP000000322">
    <property type="component" value="Chromosome"/>
</dbReference>
<organism evidence="8 9">
    <name type="scientific">Sanguibacter keddieii (strain ATCC 51767 / DSM 10542 / NCFB 3025 / ST-74)</name>
    <dbReference type="NCBI Taxonomy" id="446469"/>
    <lineage>
        <taxon>Bacteria</taxon>
        <taxon>Bacillati</taxon>
        <taxon>Actinomycetota</taxon>
        <taxon>Actinomycetes</taxon>
        <taxon>Micrococcales</taxon>
        <taxon>Sanguibacteraceae</taxon>
        <taxon>Sanguibacter</taxon>
    </lineage>
</organism>
<dbReference type="STRING" id="446469.Sked_19740"/>
<dbReference type="InterPro" id="IPR001789">
    <property type="entry name" value="Sig_transdc_resp-reg_receiver"/>
</dbReference>
<dbReference type="PROSITE" id="PS00622">
    <property type="entry name" value="HTH_LUXR_1"/>
    <property type="match status" value="1"/>
</dbReference>
<dbReference type="CDD" id="cd17535">
    <property type="entry name" value="REC_NarL-like"/>
    <property type="match status" value="1"/>
</dbReference>